<dbReference type="Proteomes" id="UP000053144">
    <property type="component" value="Chromosome 5"/>
</dbReference>
<keyword evidence="11" id="KW-0325">Glycoprotein</keyword>
<dbReference type="EC" id="3.1.3.2" evidence="5"/>
<evidence type="ECO:0000256" key="2">
    <source>
        <dbReference type="ARBA" id="ARBA00001962"/>
    </source>
</evidence>
<dbReference type="Pfam" id="PF05542">
    <property type="entry name" value="DUF760"/>
    <property type="match status" value="1"/>
</dbReference>
<dbReference type="PANTHER" id="PTHR31808">
    <property type="entry name" value="EXPRESSED PROTEIN"/>
    <property type="match status" value="1"/>
</dbReference>
<evidence type="ECO:0000256" key="9">
    <source>
        <dbReference type="ARBA" id="ARBA00022801"/>
    </source>
</evidence>
<dbReference type="GO" id="GO:0005576">
    <property type="term" value="C:extracellular region"/>
    <property type="evidence" value="ECO:0007669"/>
    <property type="project" value="UniProtKB-SubCell"/>
</dbReference>
<proteinExistence type="inferred from homology"/>
<evidence type="ECO:0000256" key="10">
    <source>
        <dbReference type="ARBA" id="ARBA00022833"/>
    </source>
</evidence>
<evidence type="ECO:0000256" key="4">
    <source>
        <dbReference type="ARBA" id="ARBA00008723"/>
    </source>
</evidence>
<protein>
    <recommendedName>
        <fullName evidence="5">acid phosphatase</fullName>
        <ecNumber evidence="5">3.1.3.2</ecNumber>
    </recommendedName>
</protein>
<dbReference type="GO" id="GO:0003993">
    <property type="term" value="F:acid phosphatase activity"/>
    <property type="evidence" value="ECO:0007669"/>
    <property type="project" value="UniProtKB-EC"/>
</dbReference>
<evidence type="ECO:0000256" key="3">
    <source>
        <dbReference type="ARBA" id="ARBA00004613"/>
    </source>
</evidence>
<dbReference type="PANTHER" id="PTHR31808:SF4">
    <property type="entry name" value="LIGASE, PUTATIVE (DUF760)-RELATED"/>
    <property type="match status" value="1"/>
</dbReference>
<dbReference type="InterPro" id="IPR008479">
    <property type="entry name" value="DUF760"/>
</dbReference>
<comment type="similarity">
    <text evidence="4">Belongs to the metallophosphoesterase superfamily. Purple acid phosphatase family.</text>
</comment>
<evidence type="ECO:0000256" key="1">
    <source>
        <dbReference type="ARBA" id="ARBA00000032"/>
    </source>
</evidence>
<dbReference type="AlphaFoldDB" id="A0A0L9UKD9"/>
<comment type="cofactor">
    <cofactor evidence="2">
        <name>Fe cation</name>
        <dbReference type="ChEBI" id="CHEBI:24875"/>
    </cofactor>
</comment>
<dbReference type="Gramene" id="KOM43365">
    <property type="protein sequence ID" value="KOM43365"/>
    <property type="gene ID" value="LR48_Vigan05g096900"/>
</dbReference>
<evidence type="ECO:0000256" key="8">
    <source>
        <dbReference type="ARBA" id="ARBA00022729"/>
    </source>
</evidence>
<evidence type="ECO:0000256" key="7">
    <source>
        <dbReference type="ARBA" id="ARBA00022723"/>
    </source>
</evidence>
<accession>A0A0L9UKD9</accession>
<dbReference type="Gene3D" id="3.60.21.10">
    <property type="match status" value="1"/>
</dbReference>
<evidence type="ECO:0000259" key="12">
    <source>
        <dbReference type="Pfam" id="PF00149"/>
    </source>
</evidence>
<dbReference type="InterPro" id="IPR024927">
    <property type="entry name" value="Acid_PPase"/>
</dbReference>
<dbReference type="SUPFAM" id="SSF56300">
    <property type="entry name" value="Metallo-dependent phosphatases"/>
    <property type="match status" value="1"/>
</dbReference>
<evidence type="ECO:0000313" key="14">
    <source>
        <dbReference type="Proteomes" id="UP000053144"/>
    </source>
</evidence>
<keyword evidence="6" id="KW-0964">Secreted</keyword>
<dbReference type="InterPro" id="IPR038925">
    <property type="entry name" value="At3g17800-like"/>
</dbReference>
<keyword evidence="7" id="KW-0479">Metal-binding</keyword>
<evidence type="ECO:0000256" key="11">
    <source>
        <dbReference type="ARBA" id="ARBA00023180"/>
    </source>
</evidence>
<dbReference type="GO" id="GO:0046872">
    <property type="term" value="F:metal ion binding"/>
    <property type="evidence" value="ECO:0007669"/>
    <property type="project" value="UniProtKB-KW"/>
</dbReference>
<organism evidence="13 14">
    <name type="scientific">Phaseolus angularis</name>
    <name type="common">Azuki bean</name>
    <name type="synonym">Vigna angularis</name>
    <dbReference type="NCBI Taxonomy" id="3914"/>
    <lineage>
        <taxon>Eukaryota</taxon>
        <taxon>Viridiplantae</taxon>
        <taxon>Streptophyta</taxon>
        <taxon>Embryophyta</taxon>
        <taxon>Tracheophyta</taxon>
        <taxon>Spermatophyta</taxon>
        <taxon>Magnoliopsida</taxon>
        <taxon>eudicotyledons</taxon>
        <taxon>Gunneridae</taxon>
        <taxon>Pentapetalae</taxon>
        <taxon>rosids</taxon>
        <taxon>fabids</taxon>
        <taxon>Fabales</taxon>
        <taxon>Fabaceae</taxon>
        <taxon>Papilionoideae</taxon>
        <taxon>50 kb inversion clade</taxon>
        <taxon>NPAAA clade</taxon>
        <taxon>indigoferoid/millettioid clade</taxon>
        <taxon>Phaseoleae</taxon>
        <taxon>Vigna</taxon>
    </lineage>
</organism>
<reference evidence="14" key="1">
    <citation type="journal article" date="2015" name="Proc. Natl. Acad. Sci. U.S.A.">
        <title>Genome sequencing of adzuki bean (Vigna angularis) provides insight into high starch and low fat accumulation and domestication.</title>
        <authorList>
            <person name="Yang K."/>
            <person name="Tian Z."/>
            <person name="Chen C."/>
            <person name="Luo L."/>
            <person name="Zhao B."/>
            <person name="Wang Z."/>
            <person name="Yu L."/>
            <person name="Li Y."/>
            <person name="Sun Y."/>
            <person name="Li W."/>
            <person name="Chen Y."/>
            <person name="Li Y."/>
            <person name="Zhang Y."/>
            <person name="Ai D."/>
            <person name="Zhao J."/>
            <person name="Shang C."/>
            <person name="Ma Y."/>
            <person name="Wu B."/>
            <person name="Wang M."/>
            <person name="Gao L."/>
            <person name="Sun D."/>
            <person name="Zhang P."/>
            <person name="Guo F."/>
            <person name="Wang W."/>
            <person name="Li Y."/>
            <person name="Wang J."/>
            <person name="Varshney R.K."/>
            <person name="Wang J."/>
            <person name="Ling H.Q."/>
            <person name="Wan P."/>
        </authorList>
    </citation>
    <scope>NUCLEOTIDE SEQUENCE</scope>
    <source>
        <strain evidence="14">cv. Jingnong 6</strain>
    </source>
</reference>
<keyword evidence="8" id="KW-0732">Signal</keyword>
<evidence type="ECO:0000313" key="13">
    <source>
        <dbReference type="EMBL" id="KOM43365.1"/>
    </source>
</evidence>
<gene>
    <name evidence="13" type="ORF">LR48_Vigan05g096900</name>
</gene>
<dbReference type="InterPro" id="IPR029052">
    <property type="entry name" value="Metallo-depent_PP-like"/>
</dbReference>
<dbReference type="InterPro" id="IPR004843">
    <property type="entry name" value="Calcineurin-like_PHP"/>
</dbReference>
<dbReference type="STRING" id="3914.A0A0L9UKD9"/>
<keyword evidence="9" id="KW-0378">Hydrolase</keyword>
<dbReference type="Pfam" id="PF00149">
    <property type="entry name" value="Metallophos"/>
    <property type="match status" value="1"/>
</dbReference>
<sequence length="766" mass="86137">MDVAITAVRSPAIVLGRPISASASVRLSSTSRFSRKLESGNRKCFSNLIDIARYFLCFTSLSIPKQARRRGFVVRAASSFPESSESDAHAKIAPLQLESPIGQFLSQILVDHPHLVPAAVDQQLEQLQTDRDADQQKEEPSASGTDLILYRFSVKYNLYDARVQSFRLFNGLTIGVVRLDMRIAEVKANERRKALEEILYAFVVQKFIDANISLTPSVTPDLSGKIDLWPDEDGKHEKLHSREAYEMIQNHLSLILGNKVGDLTSTAEISKFRVGQVYAASVMYGYFLKRVDQRFQLEKTMKVLLNETEEENSVQQTTMDNARPGFEEDTSQGMSHPEVSTWPGGDVRPGGFGYGIKATRLRNYVMSLDGDTLQRYATIRSKEAISIIEKHTEALFGRPEIVVTPEGSVSKDENVKISFGGLKKLVLEAVTFGSFLWDVESYVDSSSSMLSGTHRTSPSALLQRLQHPVMADGSLSLVVIGDWGRKGTYNQSEVAAQMGKVAEKLNIDFVISTGDNFYDDGLTGVDDPAFEFSFSKVYTAKSLQKQWYNVLGNHDYRGDVEAQLNPILQKIDPRWFCKRSFIVDTEIAEFFFVDTTPFVDKYFLKPKHHKYDWRGVLPRERYLSKLLKDLEIVLKGSSANWKIVVGHHPIRSIGHHGDTQELIRQLLPILEANDVDMYINGHDHCLEHIISTSSQIQFLTSGGGSKAWKGDIDKNRKDGTKFYYDGQGFMSVELEQTNAKVVYYDIFGKVLHVVNLSKALRSVYAI</sequence>
<evidence type="ECO:0000256" key="6">
    <source>
        <dbReference type="ARBA" id="ARBA00022525"/>
    </source>
</evidence>
<dbReference type="FunFam" id="3.60.21.10:FF:000027">
    <property type="entry name" value="Purple acid phosphatase"/>
    <property type="match status" value="1"/>
</dbReference>
<feature type="domain" description="Calcineurin-like phosphoesterase" evidence="12">
    <location>
        <begin position="477"/>
        <end position="685"/>
    </location>
</feature>
<comment type="subcellular location">
    <subcellularLocation>
        <location evidence="3">Secreted</location>
    </subcellularLocation>
</comment>
<evidence type="ECO:0000256" key="5">
    <source>
        <dbReference type="ARBA" id="ARBA00012646"/>
    </source>
</evidence>
<dbReference type="EMBL" id="CM003375">
    <property type="protein sequence ID" value="KOM43365.1"/>
    <property type="molecule type" value="Genomic_DNA"/>
</dbReference>
<keyword evidence="10" id="KW-0862">Zinc</keyword>
<name>A0A0L9UKD9_PHAAN</name>
<dbReference type="CDD" id="cd07378">
    <property type="entry name" value="MPP_ACP5"/>
    <property type="match status" value="1"/>
</dbReference>
<comment type="catalytic activity">
    <reaction evidence="1">
        <text>a phosphate monoester + H2O = an alcohol + phosphate</text>
        <dbReference type="Rhea" id="RHEA:15017"/>
        <dbReference type="ChEBI" id="CHEBI:15377"/>
        <dbReference type="ChEBI" id="CHEBI:30879"/>
        <dbReference type="ChEBI" id="CHEBI:43474"/>
        <dbReference type="ChEBI" id="CHEBI:67140"/>
        <dbReference type="EC" id="3.1.3.2"/>
    </reaction>
</comment>